<dbReference type="Proteomes" id="UP001499938">
    <property type="component" value="Unassembled WGS sequence"/>
</dbReference>
<comment type="caution">
    <text evidence="1">The sequence shown here is derived from an EMBL/GenBank/DDBJ whole genome shotgun (WGS) entry which is preliminary data.</text>
</comment>
<accession>A0ABP4XU40</accession>
<proteinExistence type="predicted"/>
<dbReference type="EMBL" id="BAAAPO010000023">
    <property type="protein sequence ID" value="GAA1790294.1"/>
    <property type="molecule type" value="Genomic_DNA"/>
</dbReference>
<name>A0ABP4XU40_9MICO</name>
<gene>
    <name evidence="1" type="ORF">GCM10009811_13940</name>
</gene>
<organism evidence="1 2">
    <name type="scientific">Nostocoides veronense</name>
    <dbReference type="NCBI Taxonomy" id="330836"/>
    <lineage>
        <taxon>Bacteria</taxon>
        <taxon>Bacillati</taxon>
        <taxon>Actinomycetota</taxon>
        <taxon>Actinomycetes</taxon>
        <taxon>Micrococcales</taxon>
        <taxon>Intrasporangiaceae</taxon>
        <taxon>Nostocoides</taxon>
    </lineage>
</organism>
<evidence type="ECO:0000313" key="2">
    <source>
        <dbReference type="Proteomes" id="UP001499938"/>
    </source>
</evidence>
<reference evidence="2" key="1">
    <citation type="journal article" date="2019" name="Int. J. Syst. Evol. Microbiol.">
        <title>The Global Catalogue of Microorganisms (GCM) 10K type strain sequencing project: providing services to taxonomists for standard genome sequencing and annotation.</title>
        <authorList>
            <consortium name="The Broad Institute Genomics Platform"/>
            <consortium name="The Broad Institute Genome Sequencing Center for Infectious Disease"/>
            <person name="Wu L."/>
            <person name="Ma J."/>
        </authorList>
    </citation>
    <scope>NUCLEOTIDE SEQUENCE [LARGE SCALE GENOMIC DNA]</scope>
    <source>
        <strain evidence="2">JCM 15592</strain>
    </source>
</reference>
<evidence type="ECO:0000313" key="1">
    <source>
        <dbReference type="EMBL" id="GAA1790294.1"/>
    </source>
</evidence>
<protein>
    <submittedName>
        <fullName evidence="1">Uncharacterized protein</fullName>
    </submittedName>
</protein>
<sequence length="68" mass="6488">MIIGVMKRVNEKSNRALKKPLGELIADPPAAGGGKLAPGAGYGFVAGGGGGAPNGLPCGSGLLGGIVM</sequence>
<keyword evidence="2" id="KW-1185">Reference proteome</keyword>